<dbReference type="Proteomes" id="UP000076881">
    <property type="component" value="Unassembled WGS sequence"/>
</dbReference>
<dbReference type="EMBL" id="AZHF01000005">
    <property type="protein sequence ID" value="OAA75067.1"/>
    <property type="molecule type" value="Genomic_DNA"/>
</dbReference>
<feature type="region of interest" description="Disordered" evidence="1">
    <location>
        <begin position="128"/>
        <end position="163"/>
    </location>
</feature>
<gene>
    <name evidence="2" type="ORF">LEL_07055</name>
</gene>
<evidence type="ECO:0000313" key="2">
    <source>
        <dbReference type="EMBL" id="OAA75067.1"/>
    </source>
</evidence>
<accession>A0A168FEC9</accession>
<proteinExistence type="predicted"/>
<protein>
    <submittedName>
        <fullName evidence="2">Uncharacterized protein</fullName>
    </submittedName>
</protein>
<dbReference type="OrthoDB" id="3561723at2759"/>
<feature type="compositionally biased region" description="Basic and acidic residues" evidence="1">
    <location>
        <begin position="128"/>
        <end position="142"/>
    </location>
</feature>
<name>A0A168FEC9_CORDF</name>
<evidence type="ECO:0000313" key="3">
    <source>
        <dbReference type="Proteomes" id="UP000076881"/>
    </source>
</evidence>
<sequence>MAELSVLNVQVWTDVAFEQHSSDDDAEPGLVTEVLLVPDKLKEKQLGGSRYANTVKKDLHEPRSLVAAYDSRHFYFHVHFSQATYGRYRSQPACLVVLSLSFQKKGRSFSRFQAADIDVEFRDAPLARRAGHDNTTGGEEKTSGSGADSDSDSEAADDDDNLEPTVLDFEPRLFYGPVDVERGSAHATVKLGLTPSGSLTELGFEVGRKFYFPEEGFFKAHGTLRDNPPSRVRLCLSENSLRRNGIREEVSVALIIGYVPGGPIYFMMASKSAAVRTVPGVHGDLDNDNLLQKLTRLGQYGGMFIREMDP</sequence>
<dbReference type="AlphaFoldDB" id="A0A168FEC9"/>
<evidence type="ECO:0000256" key="1">
    <source>
        <dbReference type="SAM" id="MobiDB-lite"/>
    </source>
</evidence>
<comment type="caution">
    <text evidence="2">The sequence shown here is derived from an EMBL/GenBank/DDBJ whole genome shotgun (WGS) entry which is preliminary data.</text>
</comment>
<organism evidence="2 3">
    <name type="scientific">Akanthomyces lecanii RCEF 1005</name>
    <dbReference type="NCBI Taxonomy" id="1081108"/>
    <lineage>
        <taxon>Eukaryota</taxon>
        <taxon>Fungi</taxon>
        <taxon>Dikarya</taxon>
        <taxon>Ascomycota</taxon>
        <taxon>Pezizomycotina</taxon>
        <taxon>Sordariomycetes</taxon>
        <taxon>Hypocreomycetidae</taxon>
        <taxon>Hypocreales</taxon>
        <taxon>Cordycipitaceae</taxon>
        <taxon>Akanthomyces</taxon>
        <taxon>Cordyceps confragosa</taxon>
    </lineage>
</organism>
<feature type="compositionally biased region" description="Acidic residues" evidence="1">
    <location>
        <begin position="149"/>
        <end position="162"/>
    </location>
</feature>
<reference evidence="2 3" key="1">
    <citation type="journal article" date="2016" name="Genome Biol. Evol.">
        <title>Divergent and convergent evolution of fungal pathogenicity.</title>
        <authorList>
            <person name="Shang Y."/>
            <person name="Xiao G."/>
            <person name="Zheng P."/>
            <person name="Cen K."/>
            <person name="Zhan S."/>
            <person name="Wang C."/>
        </authorList>
    </citation>
    <scope>NUCLEOTIDE SEQUENCE [LARGE SCALE GENOMIC DNA]</scope>
    <source>
        <strain evidence="2 3">RCEF 1005</strain>
    </source>
</reference>
<keyword evidence="3" id="KW-1185">Reference proteome</keyword>